<feature type="region of interest" description="Disordered" evidence="1">
    <location>
        <begin position="1"/>
        <end position="172"/>
    </location>
</feature>
<keyword evidence="3" id="KW-1185">Reference proteome</keyword>
<evidence type="ECO:0000313" key="3">
    <source>
        <dbReference type="Proteomes" id="UP001500460"/>
    </source>
</evidence>
<sequence>MLLHPGWTGRRTRVPAECGEHGGAPLPSAVDPGGAEQTWSTVCGSTADGVGAGVSDGWLQSASVQPRLQERRPDDNAERDEGTGKAEAQERVREHLEGFVRLSPKCGKTGKADDGEARQSDEDEAQRCHSFSRPSDRLAAGNYSNHCSRPPPGPATAERCAHANGDEPLVSG</sequence>
<evidence type="ECO:0000256" key="1">
    <source>
        <dbReference type="SAM" id="MobiDB-lite"/>
    </source>
</evidence>
<evidence type="ECO:0000313" key="2">
    <source>
        <dbReference type="EMBL" id="GAA2445525.1"/>
    </source>
</evidence>
<protein>
    <recommendedName>
        <fullName evidence="4">Secreted protein</fullName>
    </recommendedName>
</protein>
<feature type="compositionally biased region" description="Basic and acidic residues" evidence="1">
    <location>
        <begin position="110"/>
        <end position="120"/>
    </location>
</feature>
<reference evidence="2 3" key="1">
    <citation type="journal article" date="2019" name="Int. J. Syst. Evol. Microbiol.">
        <title>The Global Catalogue of Microorganisms (GCM) 10K type strain sequencing project: providing services to taxonomists for standard genome sequencing and annotation.</title>
        <authorList>
            <consortium name="The Broad Institute Genomics Platform"/>
            <consortium name="The Broad Institute Genome Sequencing Center for Infectious Disease"/>
            <person name="Wu L."/>
            <person name="Ma J."/>
        </authorList>
    </citation>
    <scope>NUCLEOTIDE SEQUENCE [LARGE SCALE GENOMIC DNA]</scope>
    <source>
        <strain evidence="2 3">JCM 6922</strain>
    </source>
</reference>
<name>A0ABN3K3M3_9ACTN</name>
<proteinExistence type="predicted"/>
<dbReference type="EMBL" id="BAAATK010000027">
    <property type="protein sequence ID" value="GAA2445525.1"/>
    <property type="molecule type" value="Genomic_DNA"/>
</dbReference>
<comment type="caution">
    <text evidence="2">The sequence shown here is derived from an EMBL/GenBank/DDBJ whole genome shotgun (WGS) entry which is preliminary data.</text>
</comment>
<organism evidence="2 3">
    <name type="scientific">Streptomyces glaucus</name>
    <dbReference type="NCBI Taxonomy" id="284029"/>
    <lineage>
        <taxon>Bacteria</taxon>
        <taxon>Bacillati</taxon>
        <taxon>Actinomycetota</taxon>
        <taxon>Actinomycetes</taxon>
        <taxon>Kitasatosporales</taxon>
        <taxon>Streptomycetaceae</taxon>
        <taxon>Streptomyces</taxon>
    </lineage>
</organism>
<dbReference type="Proteomes" id="UP001500460">
    <property type="component" value="Unassembled WGS sequence"/>
</dbReference>
<feature type="compositionally biased region" description="Basic and acidic residues" evidence="1">
    <location>
        <begin position="68"/>
        <end position="98"/>
    </location>
</feature>
<accession>A0ABN3K3M3</accession>
<gene>
    <name evidence="2" type="ORF">GCM10010421_41180</name>
</gene>
<evidence type="ECO:0008006" key="4">
    <source>
        <dbReference type="Google" id="ProtNLM"/>
    </source>
</evidence>